<dbReference type="PANTHER" id="PTHR30489">
    <property type="entry name" value="LIPOPROTEIN-RELEASING SYSTEM TRANSMEMBRANE PROTEIN LOLE"/>
    <property type="match status" value="1"/>
</dbReference>
<comment type="subcellular location">
    <subcellularLocation>
        <location evidence="1">Cell membrane</location>
        <topology evidence="1">Multi-pass membrane protein</topology>
    </subcellularLocation>
</comment>
<keyword evidence="3" id="KW-1003">Cell membrane</keyword>
<protein>
    <submittedName>
        <fullName evidence="9">ABC transporter permease</fullName>
    </submittedName>
</protein>
<dbReference type="EMBL" id="JBIPKE010000015">
    <property type="protein sequence ID" value="MFH6983544.1"/>
    <property type="molecule type" value="Genomic_DNA"/>
</dbReference>
<evidence type="ECO:0000256" key="5">
    <source>
        <dbReference type="ARBA" id="ARBA00022989"/>
    </source>
</evidence>
<accession>A0ABW7N9W2</accession>
<evidence type="ECO:0000313" key="10">
    <source>
        <dbReference type="Proteomes" id="UP001610063"/>
    </source>
</evidence>
<keyword evidence="4 7" id="KW-0812">Transmembrane</keyword>
<keyword evidence="10" id="KW-1185">Reference proteome</keyword>
<evidence type="ECO:0000259" key="8">
    <source>
        <dbReference type="Pfam" id="PF02687"/>
    </source>
</evidence>
<feature type="transmembrane region" description="Helical" evidence="7">
    <location>
        <begin position="343"/>
        <end position="366"/>
    </location>
</feature>
<evidence type="ECO:0000256" key="6">
    <source>
        <dbReference type="ARBA" id="ARBA00023136"/>
    </source>
</evidence>
<evidence type="ECO:0000256" key="1">
    <source>
        <dbReference type="ARBA" id="ARBA00004651"/>
    </source>
</evidence>
<feature type="transmembrane region" description="Helical" evidence="7">
    <location>
        <begin position="20"/>
        <end position="39"/>
    </location>
</feature>
<reference evidence="9 10" key="1">
    <citation type="journal article" date="2013" name="Int. J. Syst. Evol. Microbiol.">
        <title>Marinoscillum luteum sp. nov., isolated from marine sediment.</title>
        <authorList>
            <person name="Cha I.T."/>
            <person name="Park S.J."/>
            <person name="Kim S.J."/>
            <person name="Kim J.G."/>
            <person name="Jung M.Y."/>
            <person name="Shin K.S."/>
            <person name="Kwon K.K."/>
            <person name="Yang S.H."/>
            <person name="Seo Y.S."/>
            <person name="Rhee S.K."/>
        </authorList>
    </citation>
    <scope>NUCLEOTIDE SEQUENCE [LARGE SCALE GENOMIC DNA]</scope>
    <source>
        <strain evidence="9 10">KCTC 23939</strain>
    </source>
</reference>
<evidence type="ECO:0000256" key="4">
    <source>
        <dbReference type="ARBA" id="ARBA00022692"/>
    </source>
</evidence>
<evidence type="ECO:0000256" key="2">
    <source>
        <dbReference type="ARBA" id="ARBA00005236"/>
    </source>
</evidence>
<gene>
    <name evidence="9" type="ORF">ACHKAR_08850</name>
</gene>
<dbReference type="RefSeq" id="WP_395417097.1">
    <property type="nucleotide sequence ID" value="NZ_JBIPKE010000015.1"/>
</dbReference>
<name>A0ABW7N9W2_9BACT</name>
<dbReference type="InterPro" id="IPR003838">
    <property type="entry name" value="ABC3_permease_C"/>
</dbReference>
<keyword evidence="6 7" id="KW-0472">Membrane</keyword>
<feature type="transmembrane region" description="Helical" evidence="7">
    <location>
        <begin position="301"/>
        <end position="323"/>
    </location>
</feature>
<dbReference type="InterPro" id="IPR051447">
    <property type="entry name" value="Lipoprotein-release_system"/>
</dbReference>
<feature type="domain" description="ABC3 transporter permease C-terminal" evidence="8">
    <location>
        <begin position="247"/>
        <end position="376"/>
    </location>
</feature>
<dbReference type="PANTHER" id="PTHR30489:SF0">
    <property type="entry name" value="LIPOPROTEIN-RELEASING SYSTEM TRANSMEMBRANE PROTEIN LOLE"/>
    <property type="match status" value="1"/>
</dbReference>
<evidence type="ECO:0000313" key="9">
    <source>
        <dbReference type="EMBL" id="MFH6983544.1"/>
    </source>
</evidence>
<dbReference type="Proteomes" id="UP001610063">
    <property type="component" value="Unassembled WGS sequence"/>
</dbReference>
<organism evidence="9 10">
    <name type="scientific">Marinoscillum luteum</name>
    <dbReference type="NCBI Taxonomy" id="861051"/>
    <lineage>
        <taxon>Bacteria</taxon>
        <taxon>Pseudomonadati</taxon>
        <taxon>Bacteroidota</taxon>
        <taxon>Cytophagia</taxon>
        <taxon>Cytophagales</taxon>
        <taxon>Reichenbachiellaceae</taxon>
        <taxon>Marinoscillum</taxon>
    </lineage>
</organism>
<comment type="similarity">
    <text evidence="2">Belongs to the ABC-4 integral membrane protein family. LolC/E subfamily.</text>
</comment>
<sequence>MKLAFILAYKNLVGSGLRTWLNVSVLSFAFVLIIFYNGMIDGWNEQARRDGIAWEYGGGHLLNGDYDPYDPFTLQDGHDTLQTNENKGLIPVLMRQASIYPEGRMMSVILKGIDPGQTTLKLPTQLLAERSADLPVIIGKRMAEATNLEVGDEVLIRWRDKDGTYDAGRATVVDVFDTNVPAVDNGQMWISIHQLWQMTGLQNHATLYISETARNSMEVEGWEFKSQRELLQDLSDIIEMKKVSGSIMYLLLLAIALLAIFDTQVLSIFRRQREIGTYIALGMTRLRVVWLFTIEGSMYSLLATAVGCIYGIPLFIYMATAGIGMPTASQNSGVIVAARIFPVYGAGLILGTMALVVVSATIVSFLPARKISTMNPVDALKGKIQ</sequence>
<comment type="caution">
    <text evidence="9">The sequence shown here is derived from an EMBL/GenBank/DDBJ whole genome shotgun (WGS) entry which is preliminary data.</text>
</comment>
<keyword evidence="5 7" id="KW-1133">Transmembrane helix</keyword>
<feature type="transmembrane region" description="Helical" evidence="7">
    <location>
        <begin position="247"/>
        <end position="269"/>
    </location>
</feature>
<evidence type="ECO:0000256" key="3">
    <source>
        <dbReference type="ARBA" id="ARBA00022475"/>
    </source>
</evidence>
<proteinExistence type="inferred from homology"/>
<dbReference type="Pfam" id="PF02687">
    <property type="entry name" value="FtsX"/>
    <property type="match status" value="1"/>
</dbReference>
<evidence type="ECO:0000256" key="7">
    <source>
        <dbReference type="SAM" id="Phobius"/>
    </source>
</evidence>